<gene>
    <name evidence="1" type="ORF">Scep_001640</name>
</gene>
<keyword evidence="2" id="KW-1185">Reference proteome</keyword>
<sequence>MFKRDNKLLFLISITQICLKARVQLIQEEEFDIEAQATIDEKFMLTLESLTGYQDFEYESDKAKRDRLEVELLAKKHEEAAVAELAQELQNEGYGEEEDHQQVLVVVYEFVKPLIGEQDFDGHEVFPPLPLPHAPVQPIEDLTPW</sequence>
<accession>A0AAP0Q587</accession>
<dbReference type="EMBL" id="JBBNAG010000001">
    <property type="protein sequence ID" value="KAK9166449.1"/>
    <property type="molecule type" value="Genomic_DNA"/>
</dbReference>
<evidence type="ECO:0000313" key="1">
    <source>
        <dbReference type="EMBL" id="KAK9166449.1"/>
    </source>
</evidence>
<dbReference type="Proteomes" id="UP001419268">
    <property type="component" value="Unassembled WGS sequence"/>
</dbReference>
<proteinExistence type="predicted"/>
<dbReference type="AlphaFoldDB" id="A0AAP0Q587"/>
<evidence type="ECO:0000313" key="2">
    <source>
        <dbReference type="Proteomes" id="UP001419268"/>
    </source>
</evidence>
<name>A0AAP0Q587_9MAGN</name>
<comment type="caution">
    <text evidence="1">The sequence shown here is derived from an EMBL/GenBank/DDBJ whole genome shotgun (WGS) entry which is preliminary data.</text>
</comment>
<reference evidence="1 2" key="1">
    <citation type="submission" date="2024-01" db="EMBL/GenBank/DDBJ databases">
        <title>Genome assemblies of Stephania.</title>
        <authorList>
            <person name="Yang L."/>
        </authorList>
    </citation>
    <scope>NUCLEOTIDE SEQUENCE [LARGE SCALE GENOMIC DNA]</scope>
    <source>
        <strain evidence="1">JXDWG</strain>
        <tissue evidence="1">Leaf</tissue>
    </source>
</reference>
<protein>
    <submittedName>
        <fullName evidence="1">Uncharacterized protein</fullName>
    </submittedName>
</protein>
<organism evidence="1 2">
    <name type="scientific">Stephania cephalantha</name>
    <dbReference type="NCBI Taxonomy" id="152367"/>
    <lineage>
        <taxon>Eukaryota</taxon>
        <taxon>Viridiplantae</taxon>
        <taxon>Streptophyta</taxon>
        <taxon>Embryophyta</taxon>
        <taxon>Tracheophyta</taxon>
        <taxon>Spermatophyta</taxon>
        <taxon>Magnoliopsida</taxon>
        <taxon>Ranunculales</taxon>
        <taxon>Menispermaceae</taxon>
        <taxon>Menispermoideae</taxon>
        <taxon>Cissampelideae</taxon>
        <taxon>Stephania</taxon>
    </lineage>
</organism>